<dbReference type="PROSITE" id="PS51029">
    <property type="entry name" value="MADF"/>
    <property type="match status" value="1"/>
</dbReference>
<gene>
    <name evidence="2" type="primary">HSF</name>
    <name evidence="2" type="ORF">g.24522</name>
</gene>
<feature type="domain" description="MADF" evidence="1">
    <location>
        <begin position="8"/>
        <end position="95"/>
    </location>
</feature>
<reference evidence="2" key="1">
    <citation type="submission" date="2014-11" db="EMBL/GenBank/DDBJ databases">
        <authorList>
            <person name="Geib S."/>
        </authorList>
    </citation>
    <scope>NUCLEOTIDE SEQUENCE</scope>
</reference>
<name>A0A0A1XET9_ZEUCU</name>
<dbReference type="InterPro" id="IPR006578">
    <property type="entry name" value="MADF-dom"/>
</dbReference>
<evidence type="ECO:0000259" key="1">
    <source>
        <dbReference type="PROSITE" id="PS51029"/>
    </source>
</evidence>
<dbReference type="Pfam" id="PF10545">
    <property type="entry name" value="MADF_DNA_bdg"/>
    <property type="match status" value="1"/>
</dbReference>
<protein>
    <submittedName>
        <fullName evidence="2">Probable heat shock factor protein homolog</fullName>
    </submittedName>
</protein>
<dbReference type="AlphaFoldDB" id="A0A0A1XET9"/>
<sequence>MLTERDKKLCALVQLYPQLYNKSHKYYGNAQARKDTWQELNKKMWKLEIDYKDRWEKLLTTYGHCDPGKQLYLPEPMEFLRPYLCRKSAVKNYRSMSTHVKIYQESHYSNCAVYFTHKDDEVTPYRMSNEVMMRFGNGARELGAIAKRNPYQY</sequence>
<accession>A0A0A1XET9</accession>
<organism evidence="2">
    <name type="scientific">Zeugodacus cucurbitae</name>
    <name type="common">Melon fruit fly</name>
    <name type="synonym">Bactrocera cucurbitae</name>
    <dbReference type="NCBI Taxonomy" id="28588"/>
    <lineage>
        <taxon>Eukaryota</taxon>
        <taxon>Metazoa</taxon>
        <taxon>Ecdysozoa</taxon>
        <taxon>Arthropoda</taxon>
        <taxon>Hexapoda</taxon>
        <taxon>Insecta</taxon>
        <taxon>Pterygota</taxon>
        <taxon>Neoptera</taxon>
        <taxon>Endopterygota</taxon>
        <taxon>Diptera</taxon>
        <taxon>Brachycera</taxon>
        <taxon>Muscomorpha</taxon>
        <taxon>Tephritoidea</taxon>
        <taxon>Tephritidae</taxon>
        <taxon>Zeugodacus</taxon>
        <taxon>Zeugodacus</taxon>
    </lineage>
</organism>
<keyword evidence="2" id="KW-0346">Stress response</keyword>
<dbReference type="GeneID" id="105209844"/>
<reference evidence="2" key="2">
    <citation type="journal article" date="2015" name="Gigascience">
        <title>Reconstructing a comprehensive transcriptome assembly of a white-pupal translocated strain of the pest fruit fly Bactrocera cucurbitae.</title>
        <authorList>
            <person name="Sim S.B."/>
            <person name="Calla B."/>
            <person name="Hall B."/>
            <person name="DeRego T."/>
            <person name="Geib S.M."/>
        </authorList>
    </citation>
    <scope>NUCLEOTIDE SEQUENCE</scope>
</reference>
<dbReference type="EMBL" id="GBXI01004815">
    <property type="protein sequence ID" value="JAD09477.1"/>
    <property type="molecule type" value="Transcribed_RNA"/>
</dbReference>
<evidence type="ECO:0000313" key="2">
    <source>
        <dbReference type="EMBL" id="JAD09477.1"/>
    </source>
</evidence>
<proteinExistence type="predicted"/>